<evidence type="ECO:0000256" key="5">
    <source>
        <dbReference type="SAM" id="Phobius"/>
    </source>
</evidence>
<accession>A0A9D4PVS2</accession>
<dbReference type="Proteomes" id="UP000821837">
    <property type="component" value="Unassembled WGS sequence"/>
</dbReference>
<dbReference type="InterPro" id="IPR002018">
    <property type="entry name" value="CarbesteraseB"/>
</dbReference>
<dbReference type="PANTHER" id="PTHR43918">
    <property type="entry name" value="ACETYLCHOLINESTERASE"/>
    <property type="match status" value="1"/>
</dbReference>
<dbReference type="Gene3D" id="3.40.50.1820">
    <property type="entry name" value="alpha/beta hydrolase"/>
    <property type="match status" value="1"/>
</dbReference>
<dbReference type="GO" id="GO:0019695">
    <property type="term" value="P:choline metabolic process"/>
    <property type="evidence" value="ECO:0007669"/>
    <property type="project" value="TreeGrafter"/>
</dbReference>
<keyword evidence="5" id="KW-0472">Membrane</keyword>
<evidence type="ECO:0000313" key="8">
    <source>
        <dbReference type="Proteomes" id="UP000821837"/>
    </source>
</evidence>
<dbReference type="InterPro" id="IPR050654">
    <property type="entry name" value="AChE-related_enzymes"/>
</dbReference>
<keyword evidence="2" id="KW-0719">Serine esterase</keyword>
<dbReference type="GO" id="GO:0006581">
    <property type="term" value="P:acetylcholine catabolic process"/>
    <property type="evidence" value="ECO:0007669"/>
    <property type="project" value="TreeGrafter"/>
</dbReference>
<feature type="transmembrane region" description="Helical" evidence="5">
    <location>
        <begin position="19"/>
        <end position="40"/>
    </location>
</feature>
<dbReference type="InterPro" id="IPR029058">
    <property type="entry name" value="AB_hydrolase_fold"/>
</dbReference>
<proteinExistence type="inferred from homology"/>
<keyword evidence="8" id="KW-1185">Reference proteome</keyword>
<keyword evidence="4" id="KW-0325">Glycoprotein</keyword>
<reference evidence="7" key="2">
    <citation type="submission" date="2021-09" db="EMBL/GenBank/DDBJ databases">
        <authorList>
            <person name="Jia N."/>
            <person name="Wang J."/>
            <person name="Shi W."/>
            <person name="Du L."/>
            <person name="Sun Y."/>
            <person name="Zhan W."/>
            <person name="Jiang J."/>
            <person name="Wang Q."/>
            <person name="Zhang B."/>
            <person name="Ji P."/>
            <person name="Sakyi L.B."/>
            <person name="Cui X."/>
            <person name="Yuan T."/>
            <person name="Jiang B."/>
            <person name="Yang W."/>
            <person name="Lam T.T.-Y."/>
            <person name="Chang Q."/>
            <person name="Ding S."/>
            <person name="Wang X."/>
            <person name="Zhu J."/>
            <person name="Ruan X."/>
            <person name="Zhao L."/>
            <person name="Wei J."/>
            <person name="Que T."/>
            <person name="Du C."/>
            <person name="Cheng J."/>
            <person name="Dai P."/>
            <person name="Han X."/>
            <person name="Huang E."/>
            <person name="Gao Y."/>
            <person name="Liu J."/>
            <person name="Shao H."/>
            <person name="Ye R."/>
            <person name="Li L."/>
            <person name="Wei W."/>
            <person name="Wang X."/>
            <person name="Wang C."/>
            <person name="Huo Q."/>
            <person name="Li W."/>
            <person name="Guo W."/>
            <person name="Chen H."/>
            <person name="Chen S."/>
            <person name="Zhou L."/>
            <person name="Zhou L."/>
            <person name="Ni X."/>
            <person name="Tian J."/>
            <person name="Zhou Y."/>
            <person name="Sheng Y."/>
            <person name="Liu T."/>
            <person name="Pan Y."/>
            <person name="Xia L."/>
            <person name="Li J."/>
            <person name="Zhao F."/>
            <person name="Cao W."/>
        </authorList>
    </citation>
    <scope>NUCLEOTIDE SEQUENCE</scope>
    <source>
        <strain evidence="7">Rsan-2018</strain>
        <tissue evidence="7">Larvae</tissue>
    </source>
</reference>
<dbReference type="VEuPathDB" id="VectorBase:RSAN_041149"/>
<organism evidence="7 8">
    <name type="scientific">Rhipicephalus sanguineus</name>
    <name type="common">Brown dog tick</name>
    <name type="synonym">Ixodes sanguineus</name>
    <dbReference type="NCBI Taxonomy" id="34632"/>
    <lineage>
        <taxon>Eukaryota</taxon>
        <taxon>Metazoa</taxon>
        <taxon>Ecdysozoa</taxon>
        <taxon>Arthropoda</taxon>
        <taxon>Chelicerata</taxon>
        <taxon>Arachnida</taxon>
        <taxon>Acari</taxon>
        <taxon>Parasitiformes</taxon>
        <taxon>Ixodida</taxon>
        <taxon>Ixodoidea</taxon>
        <taxon>Ixodidae</taxon>
        <taxon>Rhipicephalinae</taxon>
        <taxon>Rhipicephalus</taxon>
        <taxon>Rhipicephalus</taxon>
    </lineage>
</organism>
<name>A0A9D4PVS2_RHISA</name>
<dbReference type="SUPFAM" id="SSF53474">
    <property type="entry name" value="alpha/beta-Hydrolases"/>
    <property type="match status" value="1"/>
</dbReference>
<comment type="similarity">
    <text evidence="1">Belongs to the type-B carboxylesterase/lipase family.</text>
</comment>
<dbReference type="GO" id="GO:0003990">
    <property type="term" value="F:acetylcholinesterase activity"/>
    <property type="evidence" value="ECO:0007669"/>
    <property type="project" value="TreeGrafter"/>
</dbReference>
<protein>
    <recommendedName>
        <fullName evidence="6">Carboxylesterase type B domain-containing protein</fullName>
    </recommendedName>
</protein>
<evidence type="ECO:0000313" key="7">
    <source>
        <dbReference type="EMBL" id="KAH7956576.1"/>
    </source>
</evidence>
<keyword evidence="5" id="KW-0812">Transmembrane</keyword>
<keyword evidence="5" id="KW-1133">Transmembrane helix</keyword>
<dbReference type="EMBL" id="JABSTV010001250">
    <property type="protein sequence ID" value="KAH7956576.1"/>
    <property type="molecule type" value="Genomic_DNA"/>
</dbReference>
<feature type="domain" description="Carboxylesterase type B" evidence="6">
    <location>
        <begin position="75"/>
        <end position="480"/>
    </location>
</feature>
<dbReference type="GO" id="GO:0005886">
    <property type="term" value="C:plasma membrane"/>
    <property type="evidence" value="ECO:0007669"/>
    <property type="project" value="TreeGrafter"/>
</dbReference>
<keyword evidence="3" id="KW-0378">Hydrolase</keyword>
<reference evidence="7" key="1">
    <citation type="journal article" date="2020" name="Cell">
        <title>Large-Scale Comparative Analyses of Tick Genomes Elucidate Their Genetic Diversity and Vector Capacities.</title>
        <authorList>
            <consortium name="Tick Genome and Microbiome Consortium (TIGMIC)"/>
            <person name="Jia N."/>
            <person name="Wang J."/>
            <person name="Shi W."/>
            <person name="Du L."/>
            <person name="Sun Y."/>
            <person name="Zhan W."/>
            <person name="Jiang J.F."/>
            <person name="Wang Q."/>
            <person name="Zhang B."/>
            <person name="Ji P."/>
            <person name="Bell-Sakyi L."/>
            <person name="Cui X.M."/>
            <person name="Yuan T.T."/>
            <person name="Jiang B.G."/>
            <person name="Yang W.F."/>
            <person name="Lam T.T."/>
            <person name="Chang Q.C."/>
            <person name="Ding S.J."/>
            <person name="Wang X.J."/>
            <person name="Zhu J.G."/>
            <person name="Ruan X.D."/>
            <person name="Zhao L."/>
            <person name="Wei J.T."/>
            <person name="Ye R.Z."/>
            <person name="Que T.C."/>
            <person name="Du C.H."/>
            <person name="Zhou Y.H."/>
            <person name="Cheng J.X."/>
            <person name="Dai P.F."/>
            <person name="Guo W.B."/>
            <person name="Han X.H."/>
            <person name="Huang E.J."/>
            <person name="Li L.F."/>
            <person name="Wei W."/>
            <person name="Gao Y.C."/>
            <person name="Liu J.Z."/>
            <person name="Shao H.Z."/>
            <person name="Wang X."/>
            <person name="Wang C.C."/>
            <person name="Yang T.C."/>
            <person name="Huo Q.B."/>
            <person name="Li W."/>
            <person name="Chen H.Y."/>
            <person name="Chen S.E."/>
            <person name="Zhou L.G."/>
            <person name="Ni X.B."/>
            <person name="Tian J.H."/>
            <person name="Sheng Y."/>
            <person name="Liu T."/>
            <person name="Pan Y.S."/>
            <person name="Xia L.Y."/>
            <person name="Li J."/>
            <person name="Zhao F."/>
            <person name="Cao W.C."/>
        </authorList>
    </citation>
    <scope>NUCLEOTIDE SEQUENCE</scope>
    <source>
        <strain evidence="7">Rsan-2018</strain>
    </source>
</reference>
<dbReference type="InterPro" id="IPR019819">
    <property type="entry name" value="Carboxylesterase_B_CS"/>
</dbReference>
<gene>
    <name evidence="7" type="ORF">HPB52_010676</name>
</gene>
<evidence type="ECO:0000256" key="2">
    <source>
        <dbReference type="ARBA" id="ARBA00022487"/>
    </source>
</evidence>
<dbReference type="Pfam" id="PF00135">
    <property type="entry name" value="COesterase"/>
    <property type="match status" value="1"/>
</dbReference>
<evidence type="ECO:0000256" key="1">
    <source>
        <dbReference type="ARBA" id="ARBA00005964"/>
    </source>
</evidence>
<dbReference type="GO" id="GO:0005615">
    <property type="term" value="C:extracellular space"/>
    <property type="evidence" value="ECO:0007669"/>
    <property type="project" value="TreeGrafter"/>
</dbReference>
<dbReference type="AlphaFoldDB" id="A0A9D4PVS2"/>
<comment type="caution">
    <text evidence="7">The sequence shown here is derived from an EMBL/GenBank/DDBJ whole genome shotgun (WGS) entry which is preliminary data.</text>
</comment>
<evidence type="ECO:0000259" key="6">
    <source>
        <dbReference type="Pfam" id="PF00135"/>
    </source>
</evidence>
<dbReference type="PROSITE" id="PS00941">
    <property type="entry name" value="CARBOXYLESTERASE_B_2"/>
    <property type="match status" value="1"/>
</dbReference>
<sequence length="502" mass="54046">MNTGTATPVSQHSAAPSRAASVCLSITTVLLVITFALLYLRPHFIRGVGFISQPTTARVHGASEPDDCVDTSTQLSVQLADGIIYGKSSQPADPSEPHVRHFFGIRYAASTAGSRRFGAAVASAPWDTNGTFHAYEHGPPCAQMSPTSRTPVGSEDCLTLSIWSPFLCQPTDLLKTVVVALTTDWFQTGHVTDYQNSWCRMAAYGDVVVVALNVRLGALGYLRTPMEEAPGNAAFTDVALALSWIRSNVGAFYGDPTQMVALGLGGGGLLLATDLFAADLRSAPYFKRFVLHGLSPMSLLPRSQVADARILARHLGCLVDSAMFTEATLRCLKNRDYKDLVRASQTVGNLGFVPSREVKPLSFHTLVKNVATSQLTEVSVLCGYSLRDALAYVDDALAKNNVTRGGVKPSEMMTRAARLFGRSNGTGGGVNLSDRAKAFLASLDRSGVSRLLVDAMYYCPLLDLASEATERKAVVFFYVYIGTGLFEPMWNLTELTTFVKTG</sequence>
<dbReference type="PANTHER" id="PTHR43918:SF4">
    <property type="entry name" value="CARBOXYLIC ESTER HYDROLASE"/>
    <property type="match status" value="1"/>
</dbReference>
<evidence type="ECO:0000256" key="3">
    <source>
        <dbReference type="ARBA" id="ARBA00022801"/>
    </source>
</evidence>
<evidence type="ECO:0000256" key="4">
    <source>
        <dbReference type="ARBA" id="ARBA00023180"/>
    </source>
</evidence>